<reference evidence="3 4" key="1">
    <citation type="journal article" date="2007" name="Science">
        <title>Sea anemone genome reveals ancestral eumetazoan gene repertoire and genomic organization.</title>
        <authorList>
            <person name="Putnam N.H."/>
            <person name="Srivastava M."/>
            <person name="Hellsten U."/>
            <person name="Dirks B."/>
            <person name="Chapman J."/>
            <person name="Salamov A."/>
            <person name="Terry A."/>
            <person name="Shapiro H."/>
            <person name="Lindquist E."/>
            <person name="Kapitonov V.V."/>
            <person name="Jurka J."/>
            <person name="Genikhovich G."/>
            <person name="Grigoriev I.V."/>
            <person name="Lucas S.M."/>
            <person name="Steele R.E."/>
            <person name="Finnerty J.R."/>
            <person name="Technau U."/>
            <person name="Martindale M.Q."/>
            <person name="Rokhsar D.S."/>
        </authorList>
    </citation>
    <scope>NUCLEOTIDE SEQUENCE [LARGE SCALE GENOMIC DNA]</scope>
    <source>
        <strain evidence="4">CH2 X CH6</strain>
    </source>
</reference>
<accession>A7RNP1</accession>
<keyword evidence="4" id="KW-1185">Reference proteome</keyword>
<sequence>MAASTMEDESDFSFEDEANELPWDRFKKWITCFCVVTFDIEVGQAMELVYPKFVHLSEKEKMNICYLSFPDSNSGCMGDTTFHFRIRCSPRSSGKSPSCEMREAEVPLGFRSDPAHLYGSVLFRQVKDPSLQRGYFQKSLVLVSRLPYINLFSEVVKIMAPGFFENGEPSLEAACHNIDQWPSPQAGYTLQLPLMGTVLQVRVPSRKDRPGAVSSPDSPMNINIMEPIPSPRVIPTLKEPDSFKYLQSVLGHIHLLWELVLTNEPLVVMAPSPTVCSETVQSLTTLIAPLHYCSDFRPFFTIHDSEFKEYTTRTQAPPSVILGVTNPFFAKTLQHWPHVVRIGEMSNLVISSRKTPTAGQSGKRTLSSKPGIYTKYKPFLSRDKTVLRKLSKGNHPKRPPEVQNAILRRHMVELTQSFMIPLERYVASLMPLQRSISPWKHPPRIKPFDAEEFLTTLEHSGPQLTSRLKGNWIQLYRRFFRSPNFEGWLRHRQQEITQKIELLHLETLGNADVLGWVKDKQEVEVVDLYLQIKEKLTSCSTFYPPIAHETRQQLSKHLSAITTTLPSDLQFVLSNS</sequence>
<dbReference type="HOGENOM" id="CLU_017013_0_1_1"/>
<feature type="domain" description="UDENN" evidence="2">
    <location>
        <begin position="31"/>
        <end position="490"/>
    </location>
</feature>
<dbReference type="GO" id="GO:0005085">
    <property type="term" value="F:guanyl-nucleotide exchange factor activity"/>
    <property type="evidence" value="ECO:0007669"/>
    <property type="project" value="InterPro"/>
</dbReference>
<dbReference type="EMBL" id="DS469523">
    <property type="protein sequence ID" value="EDO46962.1"/>
    <property type="molecule type" value="Genomic_DNA"/>
</dbReference>
<dbReference type="InParanoid" id="A7RNP1"/>
<dbReference type="OMA" id="EANLEHW"/>
<name>A7RNP1_NEMVE</name>
<dbReference type="GO" id="GO:0055037">
    <property type="term" value="C:recycling endosome"/>
    <property type="evidence" value="ECO:0000318"/>
    <property type="project" value="GO_Central"/>
</dbReference>
<dbReference type="FunCoup" id="A7RNP1">
    <property type="interactions" value="666"/>
</dbReference>
<dbReference type="PANTHER" id="PTHR13677:SF0">
    <property type="entry name" value="LD41638P"/>
    <property type="match status" value="1"/>
</dbReference>
<dbReference type="eggNOG" id="KOG2432">
    <property type="taxonomic scope" value="Eukaryota"/>
</dbReference>
<dbReference type="Proteomes" id="UP000001593">
    <property type="component" value="Unassembled WGS sequence"/>
</dbReference>
<comment type="similarity">
    <text evidence="1">Belongs to the DENND6 family.</text>
</comment>
<gene>
    <name evidence="3" type="ORF">NEMVEDRAFT_v1g180238</name>
</gene>
<dbReference type="AlphaFoldDB" id="A7RNP1"/>
<evidence type="ECO:0000313" key="4">
    <source>
        <dbReference type="Proteomes" id="UP000001593"/>
    </source>
</evidence>
<dbReference type="InterPro" id="IPR024224">
    <property type="entry name" value="DENND6"/>
</dbReference>
<proteinExistence type="inferred from homology"/>
<organism evidence="3 4">
    <name type="scientific">Nematostella vectensis</name>
    <name type="common">Starlet sea anemone</name>
    <dbReference type="NCBI Taxonomy" id="45351"/>
    <lineage>
        <taxon>Eukaryota</taxon>
        <taxon>Metazoa</taxon>
        <taxon>Cnidaria</taxon>
        <taxon>Anthozoa</taxon>
        <taxon>Hexacorallia</taxon>
        <taxon>Actiniaria</taxon>
        <taxon>Edwardsiidae</taxon>
        <taxon>Nematostella</taxon>
    </lineage>
</organism>
<dbReference type="PROSITE" id="PS50211">
    <property type="entry name" value="DENN"/>
    <property type="match status" value="1"/>
</dbReference>
<evidence type="ECO:0000259" key="2">
    <source>
        <dbReference type="PROSITE" id="PS50211"/>
    </source>
</evidence>
<evidence type="ECO:0000313" key="3">
    <source>
        <dbReference type="EMBL" id="EDO46962.1"/>
    </source>
</evidence>
<protein>
    <recommendedName>
        <fullName evidence="2">UDENN domain-containing protein</fullName>
    </recommendedName>
</protein>
<dbReference type="PhylomeDB" id="A7RNP1"/>
<evidence type="ECO:0000256" key="1">
    <source>
        <dbReference type="ARBA" id="ARBA00007159"/>
    </source>
</evidence>
<dbReference type="InterPro" id="IPR037516">
    <property type="entry name" value="Tripartite_DENN"/>
</dbReference>
<dbReference type="STRING" id="45351.A7RNP1"/>
<dbReference type="PANTHER" id="PTHR13677">
    <property type="entry name" value="LD41638P"/>
    <property type="match status" value="1"/>
</dbReference>